<keyword evidence="2" id="KW-0813">Transport</keyword>
<comment type="subcellular location">
    <subcellularLocation>
        <location evidence="1">Membrane</location>
        <topology evidence="1">Multi-pass membrane protein</topology>
    </subcellularLocation>
</comment>
<dbReference type="AlphaFoldDB" id="A0A2H9TP34"/>
<feature type="domain" description="Ion transport" evidence="13">
    <location>
        <begin position="50"/>
        <end position="287"/>
    </location>
</feature>
<dbReference type="GO" id="GO:0005249">
    <property type="term" value="F:voltage-gated potassium channel activity"/>
    <property type="evidence" value="ECO:0007669"/>
    <property type="project" value="InterPro"/>
</dbReference>
<evidence type="ECO:0000256" key="5">
    <source>
        <dbReference type="ARBA" id="ARBA00022826"/>
    </source>
</evidence>
<keyword evidence="9" id="KW-0406">Ion transport</keyword>
<evidence type="ECO:0000256" key="6">
    <source>
        <dbReference type="ARBA" id="ARBA00022882"/>
    </source>
</evidence>
<dbReference type="InterPro" id="IPR005821">
    <property type="entry name" value="Ion_trans_dom"/>
</dbReference>
<keyword evidence="10 12" id="KW-0472">Membrane</keyword>
<evidence type="ECO:0000313" key="15">
    <source>
        <dbReference type="Proteomes" id="UP000240830"/>
    </source>
</evidence>
<keyword evidence="7" id="KW-0630">Potassium</keyword>
<feature type="transmembrane region" description="Helical" evidence="12">
    <location>
        <begin position="81"/>
        <end position="100"/>
    </location>
</feature>
<keyword evidence="3" id="KW-0633">Potassium transport</keyword>
<evidence type="ECO:0000256" key="7">
    <source>
        <dbReference type="ARBA" id="ARBA00022958"/>
    </source>
</evidence>
<feature type="transmembrane region" description="Helical" evidence="12">
    <location>
        <begin position="187"/>
        <end position="208"/>
    </location>
</feature>
<protein>
    <submittedName>
        <fullName evidence="14">Voltage-gated potassium channel</fullName>
    </submittedName>
</protein>
<feature type="transmembrane region" description="Helical" evidence="12">
    <location>
        <begin position="261"/>
        <end position="280"/>
    </location>
</feature>
<sequence length="393" mass="43500">MSGGTRTAGDVFAVAVNGSGEGLFKPAMNSENGLETASSTHLDRLSLQAFWAAIFIALAISVSSVAAIIETVPTYYRSQAGLWFIFETAVVSIFTVEFLVRCYAHSTTWPQFVRFFISFYTITDLFAIVPYYLSLGMYGDTWADMQRFTVLRLFRLLRLFRCYTFSSLLQLSIDALVLAIKKSTDALVALVVFLVFIMVAFSTLLYFAERGVWDAQKRYFVGIDGSPSQFSSIPASFWFVAEIITTVGLGDIHPKTVLGKFITLPLMMFSLLIIALPSIVIGRNFAESWAWLRSSQPRRPSLAVAPILSTPTLPHSASPPAREEHFLVGLSTTLLPEEAPSSSVGEHGEVILGILQELQRQNQVLERLLLVSSSNQTTTRSRSSSQEEQKTAL</sequence>
<evidence type="ECO:0000256" key="8">
    <source>
        <dbReference type="ARBA" id="ARBA00022989"/>
    </source>
</evidence>
<dbReference type="Proteomes" id="UP000240830">
    <property type="component" value="Unassembled WGS sequence"/>
</dbReference>
<keyword evidence="4 12" id="KW-0812">Transmembrane</keyword>
<dbReference type="Pfam" id="PF00520">
    <property type="entry name" value="Ion_trans"/>
    <property type="match status" value="1"/>
</dbReference>
<name>A0A2H9TP34_9FUNG</name>
<dbReference type="OrthoDB" id="415460at2759"/>
<evidence type="ECO:0000256" key="11">
    <source>
        <dbReference type="ARBA" id="ARBA00023303"/>
    </source>
</evidence>
<feature type="transmembrane region" description="Helical" evidence="12">
    <location>
        <begin position="228"/>
        <end position="249"/>
    </location>
</feature>
<feature type="transmembrane region" description="Helical" evidence="12">
    <location>
        <begin position="112"/>
        <end position="133"/>
    </location>
</feature>
<evidence type="ECO:0000256" key="2">
    <source>
        <dbReference type="ARBA" id="ARBA00022448"/>
    </source>
</evidence>
<reference evidence="14 15" key="1">
    <citation type="submission" date="2016-10" db="EMBL/GenBank/DDBJ databases">
        <title>The genome of Paramicrosporidium saccamoebae is the missing link in understanding Cryptomycota and Microsporidia evolution.</title>
        <authorList>
            <person name="Quandt C.A."/>
            <person name="Beaudet D."/>
            <person name="Corsaro D."/>
            <person name="Michel R."/>
            <person name="Corradi N."/>
            <person name="James T."/>
        </authorList>
    </citation>
    <scope>NUCLEOTIDE SEQUENCE [LARGE SCALE GENOMIC DNA]</scope>
    <source>
        <strain evidence="14 15">KSL3</strain>
    </source>
</reference>
<dbReference type="PANTHER" id="PTHR11537">
    <property type="entry name" value="VOLTAGE-GATED POTASSIUM CHANNEL"/>
    <property type="match status" value="1"/>
</dbReference>
<gene>
    <name evidence="14" type="ORF">PSACC_00680</name>
</gene>
<feature type="transmembrane region" description="Helical" evidence="12">
    <location>
        <begin position="49"/>
        <end position="69"/>
    </location>
</feature>
<evidence type="ECO:0000256" key="12">
    <source>
        <dbReference type="SAM" id="Phobius"/>
    </source>
</evidence>
<evidence type="ECO:0000256" key="9">
    <source>
        <dbReference type="ARBA" id="ARBA00023065"/>
    </source>
</evidence>
<keyword evidence="5" id="KW-0631">Potassium channel</keyword>
<dbReference type="Gene3D" id="1.20.120.350">
    <property type="entry name" value="Voltage-gated potassium channels. Chain C"/>
    <property type="match status" value="1"/>
</dbReference>
<dbReference type="GO" id="GO:0008076">
    <property type="term" value="C:voltage-gated potassium channel complex"/>
    <property type="evidence" value="ECO:0007669"/>
    <property type="project" value="InterPro"/>
</dbReference>
<evidence type="ECO:0000313" key="14">
    <source>
        <dbReference type="EMBL" id="PJF19508.1"/>
    </source>
</evidence>
<dbReference type="SUPFAM" id="SSF81324">
    <property type="entry name" value="Voltage-gated potassium channels"/>
    <property type="match status" value="1"/>
</dbReference>
<accession>A0A2H9TP34</accession>
<proteinExistence type="predicted"/>
<feature type="transmembrane region" description="Helical" evidence="12">
    <location>
        <begin position="153"/>
        <end position="180"/>
    </location>
</feature>
<keyword evidence="15" id="KW-1185">Reference proteome</keyword>
<evidence type="ECO:0000256" key="4">
    <source>
        <dbReference type="ARBA" id="ARBA00022692"/>
    </source>
</evidence>
<evidence type="ECO:0000256" key="10">
    <source>
        <dbReference type="ARBA" id="ARBA00023136"/>
    </source>
</evidence>
<dbReference type="InterPro" id="IPR027359">
    <property type="entry name" value="Volt_channel_dom_sf"/>
</dbReference>
<evidence type="ECO:0000259" key="13">
    <source>
        <dbReference type="Pfam" id="PF00520"/>
    </source>
</evidence>
<keyword evidence="8 12" id="KW-1133">Transmembrane helix</keyword>
<dbReference type="GO" id="GO:0001508">
    <property type="term" value="P:action potential"/>
    <property type="evidence" value="ECO:0007669"/>
    <property type="project" value="TreeGrafter"/>
</dbReference>
<organism evidence="14 15">
    <name type="scientific">Paramicrosporidium saccamoebae</name>
    <dbReference type="NCBI Taxonomy" id="1246581"/>
    <lineage>
        <taxon>Eukaryota</taxon>
        <taxon>Fungi</taxon>
        <taxon>Fungi incertae sedis</taxon>
        <taxon>Cryptomycota</taxon>
        <taxon>Cryptomycota incertae sedis</taxon>
        <taxon>Paramicrosporidium</taxon>
    </lineage>
</organism>
<dbReference type="PRINTS" id="PR00169">
    <property type="entry name" value="KCHANNEL"/>
</dbReference>
<keyword evidence="11 14" id="KW-0407">Ion channel</keyword>
<dbReference type="Gene3D" id="1.10.287.70">
    <property type="match status" value="1"/>
</dbReference>
<evidence type="ECO:0000256" key="3">
    <source>
        <dbReference type="ARBA" id="ARBA00022538"/>
    </source>
</evidence>
<evidence type="ECO:0000256" key="1">
    <source>
        <dbReference type="ARBA" id="ARBA00004141"/>
    </source>
</evidence>
<keyword evidence="6" id="KW-0851">Voltage-gated channel</keyword>
<dbReference type="InterPro" id="IPR028325">
    <property type="entry name" value="VG_K_chnl"/>
</dbReference>
<dbReference type="STRING" id="1246581.A0A2H9TP34"/>
<dbReference type="EMBL" id="MTSL01000055">
    <property type="protein sequence ID" value="PJF19508.1"/>
    <property type="molecule type" value="Genomic_DNA"/>
</dbReference>
<comment type="caution">
    <text evidence="14">The sequence shown here is derived from an EMBL/GenBank/DDBJ whole genome shotgun (WGS) entry which is preliminary data.</text>
</comment>
<dbReference type="PANTHER" id="PTHR11537:SF254">
    <property type="entry name" value="POTASSIUM VOLTAGE-GATED CHANNEL PROTEIN SHAB"/>
    <property type="match status" value="1"/>
</dbReference>